<comment type="similarity">
    <text evidence="2">Belongs to the BUD31 (G10) family.</text>
</comment>
<accession>A0A1D2VI40</accession>
<comment type="subcellular location">
    <subcellularLocation>
        <location evidence="1">Nucleus</location>
    </subcellularLocation>
</comment>
<dbReference type="InParanoid" id="A0A1D2VI40"/>
<evidence type="ECO:0000256" key="3">
    <source>
        <dbReference type="ARBA" id="ARBA00023242"/>
    </source>
</evidence>
<reference evidence="5" key="1">
    <citation type="submission" date="2016-05" db="EMBL/GenBank/DDBJ databases">
        <title>Comparative genomics of biotechnologically important yeasts.</title>
        <authorList>
            <consortium name="DOE Joint Genome Institute"/>
            <person name="Riley R."/>
            <person name="Haridas S."/>
            <person name="Wolfe K.H."/>
            <person name="Lopes M.R."/>
            <person name="Hittinger C.T."/>
            <person name="Goker M."/>
            <person name="Salamov A."/>
            <person name="Wisecaver J."/>
            <person name="Long T.M."/>
            <person name="Aerts A.L."/>
            <person name="Barry K."/>
            <person name="Choi C."/>
            <person name="Clum A."/>
            <person name="Coughlan A.Y."/>
            <person name="Deshpande S."/>
            <person name="Douglass A.P."/>
            <person name="Hanson S.J."/>
            <person name="Klenk H.-P."/>
            <person name="Labutti K."/>
            <person name="Lapidus A."/>
            <person name="Lindquist E."/>
            <person name="Lipzen A."/>
            <person name="Meier-Kolthoff J.P."/>
            <person name="Ohm R.A."/>
            <person name="Otillar R.P."/>
            <person name="Pangilinan J."/>
            <person name="Peng Y."/>
            <person name="Rokas A."/>
            <person name="Rosa C.A."/>
            <person name="Scheuner C."/>
            <person name="Sibirny A.A."/>
            <person name="Slot J.C."/>
            <person name="Stielow J.B."/>
            <person name="Sun H."/>
            <person name="Kurtzman C.P."/>
            <person name="Blackwell M."/>
            <person name="Grigoriev I.V."/>
            <person name="Jeffries T.W."/>
        </authorList>
    </citation>
    <scope>NUCLEOTIDE SEQUENCE [LARGE SCALE GENOMIC DNA]</scope>
    <source>
        <strain evidence="5">DSM 1968</strain>
    </source>
</reference>
<dbReference type="InterPro" id="IPR001748">
    <property type="entry name" value="BUD31"/>
</dbReference>
<dbReference type="EMBL" id="KV454480">
    <property type="protein sequence ID" value="ODV61275.1"/>
    <property type="molecule type" value="Genomic_DNA"/>
</dbReference>
<dbReference type="InterPro" id="IPR018230">
    <property type="entry name" value="BUD31/G10-rel_CS"/>
</dbReference>
<dbReference type="GO" id="GO:0005686">
    <property type="term" value="C:U2 snRNP"/>
    <property type="evidence" value="ECO:0007669"/>
    <property type="project" value="EnsemblFungi"/>
</dbReference>
<dbReference type="PANTHER" id="PTHR19411">
    <property type="entry name" value="PROTEIN BUD31-RELATED"/>
    <property type="match status" value="1"/>
</dbReference>
<keyword evidence="3" id="KW-0539">Nucleus</keyword>
<sequence length="149" mass="17680">MPKIRTSRTRKPPSGFEDLEPQLKEFEDELKEIQLTKLKKSVNKNEPLWEIFKIYHKRSRYIYDLYYNRQIISRELYLWLLKEKFADLHLIAKWKKKGYENLCCLRCIMSNDNNNGFTCICRVPKANLTDDKNSTKCVNCGCRGCASSD</sequence>
<keyword evidence="5" id="KW-1185">Reference proteome</keyword>
<dbReference type="FunCoup" id="A0A1D2VI40">
    <property type="interactions" value="905"/>
</dbReference>
<dbReference type="PRINTS" id="PR00322">
    <property type="entry name" value="G10"/>
</dbReference>
<protein>
    <submittedName>
        <fullName evidence="4">G10 protein</fullName>
    </submittedName>
</protein>
<gene>
    <name evidence="4" type="ORF">ASCRUDRAFT_80994</name>
</gene>
<evidence type="ECO:0000313" key="4">
    <source>
        <dbReference type="EMBL" id="ODV61275.1"/>
    </source>
</evidence>
<dbReference type="Proteomes" id="UP000095038">
    <property type="component" value="Unassembled WGS sequence"/>
</dbReference>
<dbReference type="AlphaFoldDB" id="A0A1D2VI40"/>
<organism evidence="4 5">
    <name type="scientific">Ascoidea rubescens DSM 1968</name>
    <dbReference type="NCBI Taxonomy" id="1344418"/>
    <lineage>
        <taxon>Eukaryota</taxon>
        <taxon>Fungi</taxon>
        <taxon>Dikarya</taxon>
        <taxon>Ascomycota</taxon>
        <taxon>Saccharomycotina</taxon>
        <taxon>Saccharomycetes</taxon>
        <taxon>Ascoideaceae</taxon>
        <taxon>Ascoidea</taxon>
    </lineage>
</organism>
<evidence type="ECO:0000313" key="5">
    <source>
        <dbReference type="Proteomes" id="UP000095038"/>
    </source>
</evidence>
<dbReference type="STRING" id="1344418.A0A1D2VI40"/>
<evidence type="ECO:0000256" key="2">
    <source>
        <dbReference type="ARBA" id="ARBA00005287"/>
    </source>
</evidence>
<dbReference type="OrthoDB" id="277109at2759"/>
<dbReference type="GO" id="GO:0000398">
    <property type="term" value="P:mRNA splicing, via spliceosome"/>
    <property type="evidence" value="ECO:0007669"/>
    <property type="project" value="EnsemblFungi"/>
</dbReference>
<dbReference type="PROSITE" id="PS00997">
    <property type="entry name" value="G10_1"/>
    <property type="match status" value="1"/>
</dbReference>
<name>A0A1D2VI40_9ASCO</name>
<dbReference type="PANTHER" id="PTHR19411:SF0">
    <property type="entry name" value="PROTEIN BUD31 HOMOLOG"/>
    <property type="match status" value="1"/>
</dbReference>
<dbReference type="GO" id="GO:0000974">
    <property type="term" value="C:Prp19 complex"/>
    <property type="evidence" value="ECO:0007669"/>
    <property type="project" value="EnsemblFungi"/>
</dbReference>
<dbReference type="GeneID" id="30968192"/>
<dbReference type="Pfam" id="PF01125">
    <property type="entry name" value="BUD31"/>
    <property type="match status" value="1"/>
</dbReference>
<evidence type="ECO:0000256" key="1">
    <source>
        <dbReference type="ARBA" id="ARBA00004123"/>
    </source>
</evidence>
<dbReference type="GO" id="GO:0005681">
    <property type="term" value="C:spliceosomal complex"/>
    <property type="evidence" value="ECO:0007669"/>
    <property type="project" value="TreeGrafter"/>
</dbReference>
<dbReference type="RefSeq" id="XP_020047582.1">
    <property type="nucleotide sequence ID" value="XM_020194556.1"/>
</dbReference>
<proteinExistence type="inferred from homology"/>